<evidence type="ECO:0000256" key="1">
    <source>
        <dbReference type="ARBA" id="ARBA00023125"/>
    </source>
</evidence>
<evidence type="ECO:0000256" key="2">
    <source>
        <dbReference type="PROSITE-ProRule" id="PRU00252"/>
    </source>
</evidence>
<evidence type="ECO:0000313" key="4">
    <source>
        <dbReference type="Proteomes" id="UP001240447"/>
    </source>
</evidence>
<name>A0ABT9NU37_9ACTN</name>
<evidence type="ECO:0000313" key="3">
    <source>
        <dbReference type="EMBL" id="MDP9823945.1"/>
    </source>
</evidence>
<dbReference type="GO" id="GO:0003677">
    <property type="term" value="F:DNA binding"/>
    <property type="evidence" value="ECO:0007669"/>
    <property type="project" value="UniProtKB-KW"/>
</dbReference>
<dbReference type="Pfam" id="PF00436">
    <property type="entry name" value="SSB"/>
    <property type="match status" value="1"/>
</dbReference>
<reference evidence="3 4" key="1">
    <citation type="submission" date="2023-07" db="EMBL/GenBank/DDBJ databases">
        <title>Sequencing the genomes of 1000 actinobacteria strains.</title>
        <authorList>
            <person name="Klenk H.-P."/>
        </authorList>
    </citation>
    <scope>NUCLEOTIDE SEQUENCE [LARGE SCALE GENOMIC DNA]</scope>
    <source>
        <strain evidence="3 4">GD13</strain>
    </source>
</reference>
<dbReference type="EMBL" id="JAUSQM010000001">
    <property type="protein sequence ID" value="MDP9823945.1"/>
    <property type="molecule type" value="Genomic_DNA"/>
</dbReference>
<keyword evidence="1 2" id="KW-0238">DNA-binding</keyword>
<gene>
    <name evidence="3" type="ORF">J2S59_003754</name>
</gene>
<dbReference type="Gene3D" id="2.40.50.140">
    <property type="entry name" value="Nucleic acid-binding proteins"/>
    <property type="match status" value="1"/>
</dbReference>
<dbReference type="PROSITE" id="PS50935">
    <property type="entry name" value="SSB"/>
    <property type="match status" value="1"/>
</dbReference>
<comment type="caution">
    <text evidence="3">The sequence shown here is derived from an EMBL/GenBank/DDBJ whole genome shotgun (WGS) entry which is preliminary data.</text>
</comment>
<dbReference type="Proteomes" id="UP001240447">
    <property type="component" value="Unassembled WGS sequence"/>
</dbReference>
<dbReference type="SUPFAM" id="SSF50249">
    <property type="entry name" value="Nucleic acid-binding proteins"/>
    <property type="match status" value="1"/>
</dbReference>
<proteinExistence type="predicted"/>
<dbReference type="InterPro" id="IPR012340">
    <property type="entry name" value="NA-bd_OB-fold"/>
</dbReference>
<organism evidence="3 4">
    <name type="scientific">Nocardioides massiliensis</name>
    <dbReference type="NCBI Taxonomy" id="1325935"/>
    <lineage>
        <taxon>Bacteria</taxon>
        <taxon>Bacillati</taxon>
        <taxon>Actinomycetota</taxon>
        <taxon>Actinomycetes</taxon>
        <taxon>Propionibacteriales</taxon>
        <taxon>Nocardioidaceae</taxon>
        <taxon>Nocardioides</taxon>
    </lineage>
</organism>
<keyword evidence="4" id="KW-1185">Reference proteome</keyword>
<dbReference type="CDD" id="cd04496">
    <property type="entry name" value="SSB_OBF"/>
    <property type="match status" value="1"/>
</dbReference>
<accession>A0ABT9NU37</accession>
<dbReference type="InterPro" id="IPR000424">
    <property type="entry name" value="Primosome_PriB/ssb"/>
</dbReference>
<protein>
    <submittedName>
        <fullName evidence="3">Single-strand DNA-binding protein</fullName>
    </submittedName>
</protein>
<dbReference type="RefSeq" id="WP_068117704.1">
    <property type="nucleotide sequence ID" value="NZ_CCXJ01000100.1"/>
</dbReference>
<sequence length="120" mass="13205">MTMQNPDPDEACTVHLRGRVSGEPEHRVLPSGDELWTVRVVVRRPPGDVRAGGPVSDWIGCTARSGAARRSVQSWRDGDAVEVEGALRRHYYRSGTGAALSLVEVEVARARRRRRAVPPP</sequence>